<feature type="transmembrane region" description="Helical" evidence="5">
    <location>
        <begin position="219"/>
        <end position="252"/>
    </location>
</feature>
<dbReference type="AlphaFoldDB" id="A0A5A8F7H9"/>
<dbReference type="InterPro" id="IPR051533">
    <property type="entry name" value="WaaL-like"/>
</dbReference>
<feature type="transmembrane region" description="Helical" evidence="5">
    <location>
        <begin position="197"/>
        <end position="213"/>
    </location>
</feature>
<sequence length="402" mass="47469">MNCDYIWRKRMQLNSNNLYKLSLFLYIVFLPISISIRQAGIILLTLVFVYDCFKNKAYYVLFKWTENKFLLIFLCYLLFNSLFVSMDSRTSLDVLFNAIWQCFLVYYILSSITISKKVDKNYILLLLMISVTIQGIDGIYQFVTGYDFIKHLKPFGDRLTASLDTPRVGNFVSLSLPAFFAYYFRNNDTFESWKAKLLLFVAFLPPLFLLIFSKTRSGWVGFFVFLSIFSFYNVRKLFLPVFSILVLILFFFKKIILNRLNFNIILNDPRFELWTIALKLFKLKPIFGHGVATFCNAFNYYHLYPTKTSRHIQHPHNIYVQFLSETGIIGLLLFFTFIFGRLFNLLKTFLKTKSILLWIYVAWICSYLATAFSAHNFFRTWWLGTFMIVFAITSPEDETSSF</sequence>
<name>A0A5A8F7H9_9BACT</name>
<dbReference type="PANTHER" id="PTHR37422">
    <property type="entry name" value="TEICHURONIC ACID BIOSYNTHESIS PROTEIN TUAE"/>
    <property type="match status" value="1"/>
</dbReference>
<comment type="caution">
    <text evidence="7">The sequence shown here is derived from an EMBL/GenBank/DDBJ whole genome shotgun (WGS) entry which is preliminary data.</text>
</comment>
<dbReference type="InterPro" id="IPR007016">
    <property type="entry name" value="O-antigen_ligase-rel_domated"/>
</dbReference>
<feature type="transmembrane region" description="Helical" evidence="5">
    <location>
        <begin position="98"/>
        <end position="115"/>
    </location>
</feature>
<comment type="subcellular location">
    <subcellularLocation>
        <location evidence="1">Membrane</location>
        <topology evidence="1">Multi-pass membrane protein</topology>
    </subcellularLocation>
</comment>
<dbReference type="Proteomes" id="UP000322876">
    <property type="component" value="Unassembled WGS sequence"/>
</dbReference>
<dbReference type="GO" id="GO:0016874">
    <property type="term" value="F:ligase activity"/>
    <property type="evidence" value="ECO:0007669"/>
    <property type="project" value="UniProtKB-KW"/>
</dbReference>
<proteinExistence type="predicted"/>
<keyword evidence="7" id="KW-0436">Ligase</keyword>
<evidence type="ECO:0000313" key="7">
    <source>
        <dbReference type="EMBL" id="KAA0258998.1"/>
    </source>
</evidence>
<reference evidence="7 8" key="1">
    <citation type="submission" date="2019-06" db="EMBL/GenBank/DDBJ databases">
        <title>Genomic insights into carbon and energy metabolism of Deferribacter autotrophicus revealed new metabolic traits in the phylum Deferribacteres.</title>
        <authorList>
            <person name="Slobodkin A.I."/>
            <person name="Slobodkina G.B."/>
            <person name="Allioux M."/>
            <person name="Alain K."/>
            <person name="Jebbar M."/>
            <person name="Shadrin V."/>
            <person name="Kublanov I.V."/>
            <person name="Toshchakov S.V."/>
            <person name="Bonch-Osmolovskaya E.A."/>
        </authorList>
    </citation>
    <scope>NUCLEOTIDE SEQUENCE [LARGE SCALE GENOMIC DNA]</scope>
    <source>
        <strain evidence="7 8">SL50</strain>
    </source>
</reference>
<feature type="domain" description="O-antigen ligase-related" evidence="6">
    <location>
        <begin position="202"/>
        <end position="335"/>
    </location>
</feature>
<dbReference type="Pfam" id="PF04932">
    <property type="entry name" value="Wzy_C"/>
    <property type="match status" value="1"/>
</dbReference>
<keyword evidence="2 5" id="KW-0812">Transmembrane</keyword>
<dbReference type="GO" id="GO:0016020">
    <property type="term" value="C:membrane"/>
    <property type="evidence" value="ECO:0007669"/>
    <property type="project" value="UniProtKB-SubCell"/>
</dbReference>
<keyword evidence="4 5" id="KW-0472">Membrane</keyword>
<dbReference type="EMBL" id="VFJB01000003">
    <property type="protein sequence ID" value="KAA0258998.1"/>
    <property type="molecule type" value="Genomic_DNA"/>
</dbReference>
<evidence type="ECO:0000256" key="3">
    <source>
        <dbReference type="ARBA" id="ARBA00022989"/>
    </source>
</evidence>
<gene>
    <name evidence="7" type="ORF">FHQ18_03345</name>
</gene>
<keyword evidence="8" id="KW-1185">Reference proteome</keyword>
<dbReference type="OrthoDB" id="5447433at2"/>
<accession>A0A5A8F7H9</accession>
<evidence type="ECO:0000259" key="6">
    <source>
        <dbReference type="Pfam" id="PF04932"/>
    </source>
</evidence>
<evidence type="ECO:0000256" key="5">
    <source>
        <dbReference type="SAM" id="Phobius"/>
    </source>
</evidence>
<evidence type="ECO:0000256" key="2">
    <source>
        <dbReference type="ARBA" id="ARBA00022692"/>
    </source>
</evidence>
<organism evidence="7 8">
    <name type="scientific">Deferribacter autotrophicus</name>
    <dbReference type="NCBI Taxonomy" id="500465"/>
    <lineage>
        <taxon>Bacteria</taxon>
        <taxon>Pseudomonadati</taxon>
        <taxon>Deferribacterota</taxon>
        <taxon>Deferribacteres</taxon>
        <taxon>Deferribacterales</taxon>
        <taxon>Deferribacteraceae</taxon>
        <taxon>Deferribacter</taxon>
    </lineage>
</organism>
<protein>
    <submittedName>
        <fullName evidence="7">O-antigen ligase family protein</fullName>
    </submittedName>
</protein>
<evidence type="ECO:0000256" key="4">
    <source>
        <dbReference type="ARBA" id="ARBA00023136"/>
    </source>
</evidence>
<feature type="transmembrane region" description="Helical" evidence="5">
    <location>
        <begin position="122"/>
        <end position="143"/>
    </location>
</feature>
<feature type="transmembrane region" description="Helical" evidence="5">
    <location>
        <begin position="168"/>
        <end position="185"/>
    </location>
</feature>
<evidence type="ECO:0000256" key="1">
    <source>
        <dbReference type="ARBA" id="ARBA00004141"/>
    </source>
</evidence>
<feature type="transmembrane region" description="Helical" evidence="5">
    <location>
        <begin position="355"/>
        <end position="378"/>
    </location>
</feature>
<dbReference type="PANTHER" id="PTHR37422:SF17">
    <property type="entry name" value="O-ANTIGEN LIGASE"/>
    <property type="match status" value="1"/>
</dbReference>
<feature type="transmembrane region" description="Helical" evidence="5">
    <location>
        <begin position="318"/>
        <end position="343"/>
    </location>
</feature>
<feature type="transmembrane region" description="Helical" evidence="5">
    <location>
        <begin position="23"/>
        <end position="49"/>
    </location>
</feature>
<feature type="transmembrane region" description="Helical" evidence="5">
    <location>
        <begin position="69"/>
        <end position="86"/>
    </location>
</feature>
<keyword evidence="3 5" id="KW-1133">Transmembrane helix</keyword>
<evidence type="ECO:0000313" key="8">
    <source>
        <dbReference type="Proteomes" id="UP000322876"/>
    </source>
</evidence>